<organism evidence="2 3">
    <name type="scientific">Pelotomaculum schinkii</name>
    <dbReference type="NCBI Taxonomy" id="78350"/>
    <lineage>
        <taxon>Bacteria</taxon>
        <taxon>Bacillati</taxon>
        <taxon>Bacillota</taxon>
        <taxon>Clostridia</taxon>
        <taxon>Eubacteriales</taxon>
        <taxon>Desulfotomaculaceae</taxon>
        <taxon>Pelotomaculum</taxon>
    </lineage>
</organism>
<dbReference type="AlphaFoldDB" id="A0A4Y7RIF3"/>
<protein>
    <recommendedName>
        <fullName evidence="1">Recombinase domain-containing protein</fullName>
    </recommendedName>
</protein>
<keyword evidence="3" id="KW-1185">Reference proteome</keyword>
<reference evidence="2 3" key="1">
    <citation type="journal article" date="2018" name="Environ. Microbiol.">
        <title>Novel energy conservation strategies and behaviour of Pelotomaculum schinkii driving syntrophic propionate catabolism.</title>
        <authorList>
            <person name="Hidalgo-Ahumada C.A.P."/>
            <person name="Nobu M.K."/>
            <person name="Narihiro T."/>
            <person name="Tamaki H."/>
            <person name="Liu W.T."/>
            <person name="Kamagata Y."/>
            <person name="Stams A.J.M."/>
            <person name="Imachi H."/>
            <person name="Sousa D.Z."/>
        </authorList>
    </citation>
    <scope>NUCLEOTIDE SEQUENCE [LARGE SCALE GENOMIC DNA]</scope>
    <source>
        <strain evidence="2 3">HH</strain>
    </source>
</reference>
<accession>A0A4Y7RIF3</accession>
<evidence type="ECO:0000259" key="1">
    <source>
        <dbReference type="Pfam" id="PF07508"/>
    </source>
</evidence>
<dbReference type="RefSeq" id="WP_134217402.1">
    <property type="nucleotide sequence ID" value="NZ_QFGA01000001.1"/>
</dbReference>
<name>A0A4Y7RIF3_9FIRM</name>
<dbReference type="EMBL" id="QFGA01000001">
    <property type="protein sequence ID" value="TEB08596.1"/>
    <property type="molecule type" value="Genomic_DNA"/>
</dbReference>
<feature type="domain" description="Recombinase" evidence="1">
    <location>
        <begin position="8"/>
        <end position="43"/>
    </location>
</feature>
<dbReference type="Gene3D" id="3.90.1750.20">
    <property type="entry name" value="Putative Large Serine Recombinase, Chain B, Domain 2"/>
    <property type="match status" value="1"/>
</dbReference>
<comment type="caution">
    <text evidence="2">The sequence shown here is derived from an EMBL/GenBank/DDBJ whole genome shotgun (WGS) entry which is preliminary data.</text>
</comment>
<evidence type="ECO:0000313" key="2">
    <source>
        <dbReference type="EMBL" id="TEB08596.1"/>
    </source>
</evidence>
<dbReference type="InterPro" id="IPR011109">
    <property type="entry name" value="DNA_bind_recombinase_dom"/>
</dbReference>
<sequence>MSKRPFKNKKLIRHPELEQILVENTHEPLISQELWDIVQDVRKHKKRMPKQMDEPNMFSGLVYCADCGKTLVLQCGSLH</sequence>
<proteinExistence type="predicted"/>
<dbReference type="InterPro" id="IPR038109">
    <property type="entry name" value="DNA_bind_recomb_sf"/>
</dbReference>
<evidence type="ECO:0000313" key="3">
    <source>
        <dbReference type="Proteomes" id="UP000298324"/>
    </source>
</evidence>
<dbReference type="Pfam" id="PF07508">
    <property type="entry name" value="Recombinase"/>
    <property type="match status" value="1"/>
</dbReference>
<dbReference type="GO" id="GO:0000150">
    <property type="term" value="F:DNA strand exchange activity"/>
    <property type="evidence" value="ECO:0007669"/>
    <property type="project" value="InterPro"/>
</dbReference>
<dbReference type="Proteomes" id="UP000298324">
    <property type="component" value="Unassembled WGS sequence"/>
</dbReference>
<gene>
    <name evidence="2" type="ORF">Psch_02161</name>
</gene>
<dbReference type="GO" id="GO:0003677">
    <property type="term" value="F:DNA binding"/>
    <property type="evidence" value="ECO:0007669"/>
    <property type="project" value="InterPro"/>
</dbReference>